<dbReference type="PROSITE" id="PS01129">
    <property type="entry name" value="PSI_RLU"/>
    <property type="match status" value="1"/>
</dbReference>
<dbReference type="InterPro" id="IPR020103">
    <property type="entry name" value="PsdUridine_synth_cat_dom_sf"/>
</dbReference>
<dbReference type="GeneID" id="35867098"/>
<dbReference type="InterPro" id="IPR006145">
    <property type="entry name" value="PsdUridine_synth_RsuA/RluA"/>
</dbReference>
<evidence type="ECO:0000313" key="5">
    <source>
        <dbReference type="EMBL" id="PKY71703.1"/>
    </source>
</evidence>
<feature type="domain" description="Pseudouridine synthase RsuA/RluA-like" evidence="4">
    <location>
        <begin position="98"/>
        <end position="242"/>
    </location>
</feature>
<dbReference type="PANTHER" id="PTHR21600:SF84">
    <property type="entry name" value="PSEUDOURIDINE SYNTHASE RSUA_RLUA-LIKE DOMAIN-CONTAINING PROTEIN"/>
    <property type="match status" value="1"/>
</dbReference>
<dbReference type="STRING" id="33007.HMPREF3198_02000"/>
<accession>A0A2I1IKP3</accession>
<proteinExistence type="predicted"/>
<evidence type="ECO:0000313" key="6">
    <source>
        <dbReference type="Proteomes" id="UP000235122"/>
    </source>
</evidence>
<dbReference type="Pfam" id="PF00849">
    <property type="entry name" value="PseudoU_synth_2"/>
    <property type="match status" value="1"/>
</dbReference>
<evidence type="ECO:0000259" key="4">
    <source>
        <dbReference type="Pfam" id="PF00849"/>
    </source>
</evidence>
<comment type="caution">
    <text evidence="5">The sequence shown here is derived from an EMBL/GenBank/DDBJ whole genome shotgun (WGS) entry which is preliminary data.</text>
</comment>
<dbReference type="InterPro" id="IPR050188">
    <property type="entry name" value="RluA_PseudoU_synthase"/>
</dbReference>
<dbReference type="InterPro" id="IPR006224">
    <property type="entry name" value="PsdUridine_synth_RluA-like_CS"/>
</dbReference>
<dbReference type="EMBL" id="PKKO01000006">
    <property type="protein sequence ID" value="PKY71703.1"/>
    <property type="molecule type" value="Genomic_DNA"/>
</dbReference>
<dbReference type="GO" id="GO:0003723">
    <property type="term" value="F:RNA binding"/>
    <property type="evidence" value="ECO:0007669"/>
    <property type="project" value="InterPro"/>
</dbReference>
<keyword evidence="6" id="KW-1185">Reference proteome</keyword>
<protein>
    <recommendedName>
        <fullName evidence="2">RNA pseudouridylate synthase</fullName>
    </recommendedName>
    <alternativeName>
        <fullName evidence="3">RNA-uridine isomerase</fullName>
    </alternativeName>
</protein>
<dbReference type="Gene3D" id="3.30.2350.10">
    <property type="entry name" value="Pseudouridine synthase"/>
    <property type="match status" value="1"/>
</dbReference>
<organism evidence="5 6">
    <name type="scientific">Winkia neuii</name>
    <dbReference type="NCBI Taxonomy" id="33007"/>
    <lineage>
        <taxon>Bacteria</taxon>
        <taxon>Bacillati</taxon>
        <taxon>Actinomycetota</taxon>
        <taxon>Actinomycetes</taxon>
        <taxon>Actinomycetales</taxon>
        <taxon>Actinomycetaceae</taxon>
        <taxon>Winkia</taxon>
    </lineage>
</organism>
<dbReference type="GO" id="GO:0009982">
    <property type="term" value="F:pseudouridine synthase activity"/>
    <property type="evidence" value="ECO:0007669"/>
    <property type="project" value="InterPro"/>
</dbReference>
<sequence length="292" mass="32176">MSSGKTVRAKGGLAPLRLGPAGREGVPLLEWMCARYPSLERTRLAELFVEGAFVDSDGEPLGALAPSTVIARGAYFYRPVADEVDSPIKVKIIAETDNWIAVDKPAGLATTPRGAYVARSVTVALRRQEGNDQLVPAHRLDRPTAGVLLFTKRREMRGAYQKLFEQRQVQKRYRLLAPYIGEKFSFEGKIFRPEGSRRVVASKKGEPNSFTVFTCLGRCGSQALYEARPTTGRMHQIRAHMACLGAPIVGDQMYGGVSAGQLQLLAYSLEFKDPFGEQVYLRTSQRLPLKGA</sequence>
<evidence type="ECO:0000256" key="1">
    <source>
        <dbReference type="ARBA" id="ARBA00000073"/>
    </source>
</evidence>
<evidence type="ECO:0000256" key="2">
    <source>
        <dbReference type="ARBA" id="ARBA00031870"/>
    </source>
</evidence>
<comment type="catalytic activity">
    <reaction evidence="1">
        <text>a uridine in RNA = a pseudouridine in RNA</text>
        <dbReference type="Rhea" id="RHEA:48348"/>
        <dbReference type="Rhea" id="RHEA-COMP:12068"/>
        <dbReference type="Rhea" id="RHEA-COMP:12069"/>
        <dbReference type="ChEBI" id="CHEBI:65314"/>
        <dbReference type="ChEBI" id="CHEBI:65315"/>
    </reaction>
</comment>
<gene>
    <name evidence="5" type="ORF">CYJ19_10855</name>
</gene>
<dbReference type="GO" id="GO:0140098">
    <property type="term" value="F:catalytic activity, acting on RNA"/>
    <property type="evidence" value="ECO:0007669"/>
    <property type="project" value="UniProtKB-ARBA"/>
</dbReference>
<name>A0A2I1IKP3_9ACTO</name>
<reference evidence="5 6" key="1">
    <citation type="submission" date="2017-12" db="EMBL/GenBank/DDBJ databases">
        <title>Phylogenetic diversity of female urinary microbiome.</title>
        <authorList>
            <person name="Thomas-White K."/>
            <person name="Wolfe A.J."/>
        </authorList>
    </citation>
    <scope>NUCLEOTIDE SEQUENCE [LARGE SCALE GENOMIC DNA]</scope>
    <source>
        <strain evidence="5 6">UMB0402</strain>
    </source>
</reference>
<dbReference type="GO" id="GO:0000455">
    <property type="term" value="P:enzyme-directed rRNA pseudouridine synthesis"/>
    <property type="evidence" value="ECO:0007669"/>
    <property type="project" value="TreeGrafter"/>
</dbReference>
<dbReference type="PANTHER" id="PTHR21600">
    <property type="entry name" value="MITOCHONDRIAL RNA PSEUDOURIDINE SYNTHASE"/>
    <property type="match status" value="1"/>
</dbReference>
<evidence type="ECO:0000256" key="3">
    <source>
        <dbReference type="ARBA" id="ARBA00033164"/>
    </source>
</evidence>
<dbReference type="SUPFAM" id="SSF55120">
    <property type="entry name" value="Pseudouridine synthase"/>
    <property type="match status" value="1"/>
</dbReference>
<dbReference type="RefSeq" id="WP_024331420.1">
    <property type="nucleotide sequence ID" value="NZ_JASOXK010000004.1"/>
</dbReference>
<dbReference type="AlphaFoldDB" id="A0A2I1IKP3"/>
<dbReference type="Proteomes" id="UP000235122">
    <property type="component" value="Unassembled WGS sequence"/>
</dbReference>